<dbReference type="AlphaFoldDB" id="A0A7W7Y581"/>
<dbReference type="PROSITE" id="PS00699">
    <property type="entry name" value="NITROGENASE_1_1"/>
    <property type="match status" value="1"/>
</dbReference>
<dbReference type="Proteomes" id="UP000528322">
    <property type="component" value="Unassembled WGS sequence"/>
</dbReference>
<keyword evidence="19" id="KW-1185">Reference proteome</keyword>
<comment type="cofactor">
    <cofactor evidence="15">
        <name>[8Fe-7S] cluster</name>
        <dbReference type="ChEBI" id="CHEBI:21143"/>
    </cofactor>
    <text evidence="15">Binds 1 [8Fe-7S] cluster per heterodimer.</text>
</comment>
<keyword evidence="10 15" id="KW-0408">Iron</keyword>
<evidence type="ECO:0000256" key="10">
    <source>
        <dbReference type="ARBA" id="ARBA00023004"/>
    </source>
</evidence>
<evidence type="ECO:0000256" key="15">
    <source>
        <dbReference type="RuleBase" id="RU364127"/>
    </source>
</evidence>
<dbReference type="GO" id="GO:0016163">
    <property type="term" value="F:nitrogenase activity"/>
    <property type="evidence" value="ECO:0007669"/>
    <property type="project" value="UniProtKB-EC"/>
</dbReference>
<reference evidence="18 19" key="1">
    <citation type="submission" date="2020-08" db="EMBL/GenBank/DDBJ databases">
        <title>Genomic Encyclopedia of Type Strains, Phase IV (KMG-IV): sequencing the most valuable type-strain genomes for metagenomic binning, comparative biology and taxonomic classification.</title>
        <authorList>
            <person name="Goeker M."/>
        </authorList>
    </citation>
    <scope>NUCLEOTIDE SEQUENCE [LARGE SCALE GENOMIC DNA]</scope>
    <source>
        <strain evidence="18 19">DSM 22071</strain>
    </source>
</reference>
<sequence length="505" mass="56390">MASAKTACPDHAELFRSERYQEIFDRKKAYENAHSPEEVERVLEYTKSLEYQEKNFAREAAAINPLKSCQPLGALYAGIGFADTLPYVHGSQGCASYFRSHFSRHFKEPFPAVSDSMTEDAAVFGGHANMYQGLENAHKLYKPKMIALCTSCMAEVIGDDLSSFTKNAKDQGNIPADFPVACAHTPSFVGSHITGYDAMMVSILETMGEKSDKTHDAINVILGFDTYLGNFHEIRRIFGLFGVEVTILSDPTAMLDSPTDGEYQMYRGGTSLEELKDAPNAKGTIILQKYALPKTAQLIKNKWEQEVKVVNPIGIAGTDELIMAIAELTGKEVPDAITRERGQLIDAIADSYYWIYGKSFAINADPDQAYGITRFILELGGEPRHVLVTNAVKKWEKETQALLAEFPHGEGCQVYPKKDMWHMRSLLFTDPVDFIIGSSHAKYLWRDTRTPLIRFGFPLFDRHHLHRTSTIGYQGGINLLTTIVNTILDEADRASLDSPSFDLVR</sequence>
<dbReference type="PANTHER" id="PTHR33712:SF7">
    <property type="entry name" value="LIGHT-INDEPENDENT PROTOCHLOROPHYLLIDE REDUCTASE SUBUNIT B"/>
    <property type="match status" value="1"/>
</dbReference>
<dbReference type="GO" id="GO:0005524">
    <property type="term" value="F:ATP binding"/>
    <property type="evidence" value="ECO:0007669"/>
    <property type="project" value="UniProtKB-KW"/>
</dbReference>
<dbReference type="GO" id="GO:0051536">
    <property type="term" value="F:iron-sulfur cluster binding"/>
    <property type="evidence" value="ECO:0007669"/>
    <property type="project" value="UniProtKB-KW"/>
</dbReference>
<comment type="subunit">
    <text evidence="3 15">Tetramer of two alpha and two beta chains. Forms complex with the iron protein (nitrogenase component 2).</text>
</comment>
<dbReference type="Pfam" id="PF11844">
    <property type="entry name" value="DUF3364"/>
    <property type="match status" value="1"/>
</dbReference>
<keyword evidence="6 15" id="KW-0479">Metal-binding</keyword>
<dbReference type="PANTHER" id="PTHR33712">
    <property type="entry name" value="LIGHT-INDEPENDENT PROTOCHLOROPHYLLIDE REDUCTASE SUBUNIT B"/>
    <property type="match status" value="1"/>
</dbReference>
<dbReference type="InterPro" id="IPR024564">
    <property type="entry name" value="Nase_Mo-Fe_CF_bsu_N"/>
</dbReference>
<keyword evidence="12 14" id="KW-0535">Nitrogen fixation</keyword>
<evidence type="ECO:0000313" key="19">
    <source>
        <dbReference type="Proteomes" id="UP000528322"/>
    </source>
</evidence>
<evidence type="ECO:0000256" key="8">
    <source>
        <dbReference type="ARBA" id="ARBA00022840"/>
    </source>
</evidence>
<evidence type="ECO:0000256" key="6">
    <source>
        <dbReference type="ARBA" id="ARBA00022723"/>
    </source>
</evidence>
<accession>A0A7W7Y581</accession>
<dbReference type="EMBL" id="JACHID010000010">
    <property type="protein sequence ID" value="MBB5022331.1"/>
    <property type="molecule type" value="Genomic_DNA"/>
</dbReference>
<comment type="caution">
    <text evidence="18">The sequence shown here is derived from an EMBL/GenBank/DDBJ whole genome shotgun (WGS) entry which is preliminary data.</text>
</comment>
<evidence type="ECO:0000256" key="9">
    <source>
        <dbReference type="ARBA" id="ARBA00023002"/>
    </source>
</evidence>
<evidence type="ECO:0000256" key="1">
    <source>
        <dbReference type="ARBA" id="ARBA00002621"/>
    </source>
</evidence>
<evidence type="ECO:0000256" key="7">
    <source>
        <dbReference type="ARBA" id="ARBA00022741"/>
    </source>
</evidence>
<dbReference type="Pfam" id="PF00148">
    <property type="entry name" value="Oxidored_nitro"/>
    <property type="match status" value="1"/>
</dbReference>
<evidence type="ECO:0000256" key="3">
    <source>
        <dbReference type="ARBA" id="ARBA00011462"/>
    </source>
</evidence>
<keyword evidence="8 15" id="KW-0067">ATP-binding</keyword>
<keyword evidence="11 15" id="KW-0411">Iron-sulfur</keyword>
<keyword evidence="9 15" id="KW-0560">Oxidoreductase</keyword>
<dbReference type="InterPro" id="IPR000318">
    <property type="entry name" value="Nase_comp1_CS"/>
</dbReference>
<dbReference type="NCBIfam" id="TIGR01286">
    <property type="entry name" value="nifK"/>
    <property type="match status" value="1"/>
</dbReference>
<dbReference type="SUPFAM" id="SSF53807">
    <property type="entry name" value="Helical backbone' metal receptor"/>
    <property type="match status" value="1"/>
</dbReference>
<evidence type="ECO:0000256" key="12">
    <source>
        <dbReference type="ARBA" id="ARBA00023231"/>
    </source>
</evidence>
<evidence type="ECO:0000256" key="13">
    <source>
        <dbReference type="ARBA" id="ARBA00047967"/>
    </source>
</evidence>
<dbReference type="Gene3D" id="1.20.89.10">
    <property type="entry name" value="Nitrogenase Molybdenum-iron Protein, subunit B, domain 4"/>
    <property type="match status" value="1"/>
</dbReference>
<evidence type="ECO:0000259" key="17">
    <source>
        <dbReference type="Pfam" id="PF11844"/>
    </source>
</evidence>
<comment type="catalytic activity">
    <reaction evidence="13 15">
        <text>N2 + 8 reduced [2Fe-2S]-[ferredoxin] + 16 ATP + 16 H2O = H2 + 8 oxidized [2Fe-2S]-[ferredoxin] + 2 NH4(+) + 16 ADP + 16 phosphate + 6 H(+)</text>
        <dbReference type="Rhea" id="RHEA:21448"/>
        <dbReference type="Rhea" id="RHEA-COMP:10000"/>
        <dbReference type="Rhea" id="RHEA-COMP:10001"/>
        <dbReference type="ChEBI" id="CHEBI:15377"/>
        <dbReference type="ChEBI" id="CHEBI:15378"/>
        <dbReference type="ChEBI" id="CHEBI:17997"/>
        <dbReference type="ChEBI" id="CHEBI:18276"/>
        <dbReference type="ChEBI" id="CHEBI:28938"/>
        <dbReference type="ChEBI" id="CHEBI:30616"/>
        <dbReference type="ChEBI" id="CHEBI:33737"/>
        <dbReference type="ChEBI" id="CHEBI:33738"/>
        <dbReference type="ChEBI" id="CHEBI:43474"/>
        <dbReference type="ChEBI" id="CHEBI:456216"/>
        <dbReference type="EC" id="1.18.6.1"/>
    </reaction>
</comment>
<feature type="domain" description="Nitrogenase molybdenum-iron protein beta chain N-terminal" evidence="17">
    <location>
        <begin position="9"/>
        <end position="55"/>
    </location>
</feature>
<dbReference type="Gene3D" id="3.40.50.1980">
    <property type="entry name" value="Nitrogenase molybdenum iron protein domain"/>
    <property type="match status" value="3"/>
</dbReference>
<dbReference type="InterPro" id="IPR050152">
    <property type="entry name" value="ChlB/BchB/BchZ"/>
</dbReference>
<keyword evidence="7 15" id="KW-0547">Nucleotide-binding</keyword>
<dbReference type="GO" id="GO:0046872">
    <property type="term" value="F:metal ion binding"/>
    <property type="evidence" value="ECO:0007669"/>
    <property type="project" value="UniProtKB-KW"/>
</dbReference>
<evidence type="ECO:0000256" key="2">
    <source>
        <dbReference type="ARBA" id="ARBA00011002"/>
    </source>
</evidence>
<evidence type="ECO:0000259" key="16">
    <source>
        <dbReference type="Pfam" id="PF00148"/>
    </source>
</evidence>
<evidence type="ECO:0000256" key="11">
    <source>
        <dbReference type="ARBA" id="ARBA00023014"/>
    </source>
</evidence>
<gene>
    <name evidence="18" type="ORF">HNR37_001666</name>
</gene>
<protein>
    <recommendedName>
        <fullName evidence="5 15">Nitrogenase molybdenum-iron protein beta chain</fullName>
        <ecNumber evidence="4 15">1.18.6.1</ecNumber>
    </recommendedName>
    <alternativeName>
        <fullName evidence="15">Dinitrogenase</fullName>
    </alternativeName>
</protein>
<evidence type="ECO:0000256" key="14">
    <source>
        <dbReference type="RuleBase" id="RU004021"/>
    </source>
</evidence>
<dbReference type="RefSeq" id="WP_183732665.1">
    <property type="nucleotide sequence ID" value="NZ_JACHID010000010.1"/>
</dbReference>
<comment type="similarity">
    <text evidence="2 14">Belongs to the NifD/NifK/NifE/NifN family.</text>
</comment>
<name>A0A7W7Y581_9BACT</name>
<dbReference type="CDD" id="cd01974">
    <property type="entry name" value="Nitrogenase_MoFe_beta"/>
    <property type="match status" value="1"/>
</dbReference>
<organism evidence="18 19">
    <name type="scientific">Desulfurispira natronophila</name>
    <dbReference type="NCBI Taxonomy" id="682562"/>
    <lineage>
        <taxon>Bacteria</taxon>
        <taxon>Pseudomonadati</taxon>
        <taxon>Chrysiogenota</taxon>
        <taxon>Chrysiogenia</taxon>
        <taxon>Chrysiogenales</taxon>
        <taxon>Chrysiogenaceae</taxon>
        <taxon>Desulfurispira</taxon>
    </lineage>
</organism>
<evidence type="ECO:0000256" key="5">
    <source>
        <dbReference type="ARBA" id="ARBA00014775"/>
    </source>
</evidence>
<dbReference type="EC" id="1.18.6.1" evidence="4 15"/>
<dbReference type="InterPro" id="IPR000510">
    <property type="entry name" value="Nase/OxRdtase_comp1"/>
</dbReference>
<feature type="domain" description="Nitrogenase/oxidoreductase component 1" evidence="16">
    <location>
        <begin position="69"/>
        <end position="487"/>
    </location>
</feature>
<dbReference type="GO" id="GO:0016612">
    <property type="term" value="C:molybdenum-iron nitrogenase complex"/>
    <property type="evidence" value="ECO:0007669"/>
    <property type="project" value="InterPro"/>
</dbReference>
<evidence type="ECO:0000256" key="4">
    <source>
        <dbReference type="ARBA" id="ARBA00012773"/>
    </source>
</evidence>
<evidence type="ECO:0000313" key="18">
    <source>
        <dbReference type="EMBL" id="MBB5022331.1"/>
    </source>
</evidence>
<proteinExistence type="inferred from homology"/>
<dbReference type="InterPro" id="IPR005976">
    <property type="entry name" value="Nase_Mo-Fe_CF_bsu"/>
</dbReference>
<comment type="function">
    <text evidence="1 15">This molybdenum-iron protein is part of the nitrogenase complex that catalyzes the key enzymatic reactions in nitrogen fixation.</text>
</comment>